<comment type="cofactor">
    <cofactor evidence="2">
        <name>Mn(2+)</name>
        <dbReference type="ChEBI" id="CHEBI:29035"/>
    </cofactor>
</comment>
<keyword evidence="4 8" id="KW-0031">Aminopeptidase</keyword>
<keyword evidence="6 8" id="KW-0479">Metal-binding</keyword>
<keyword evidence="5 8" id="KW-0645">Protease</keyword>
<dbReference type="CDD" id="cd01088">
    <property type="entry name" value="MetAP2"/>
    <property type="match status" value="1"/>
</dbReference>
<evidence type="ECO:0000256" key="3">
    <source>
        <dbReference type="ARBA" id="ARBA00001954"/>
    </source>
</evidence>
<comment type="similarity">
    <text evidence="8">Belongs to the peptidase M24A family. Methionine aminopeptidase eukaryotic type 2 subfamily.</text>
</comment>
<dbReference type="AlphaFoldDB" id="A0A0N4UVB6"/>
<dbReference type="GO" id="GO:0006508">
    <property type="term" value="P:proteolysis"/>
    <property type="evidence" value="ECO:0007669"/>
    <property type="project" value="UniProtKB-KW"/>
</dbReference>
<evidence type="ECO:0000256" key="4">
    <source>
        <dbReference type="ARBA" id="ARBA00022438"/>
    </source>
</evidence>
<evidence type="ECO:0000256" key="10">
    <source>
        <dbReference type="SAM" id="MobiDB-lite"/>
    </source>
</evidence>
<evidence type="ECO:0000313" key="13">
    <source>
        <dbReference type="Proteomes" id="UP000274131"/>
    </source>
</evidence>
<dbReference type="InterPro" id="IPR001714">
    <property type="entry name" value="Pept_M24_MAP"/>
</dbReference>
<feature type="binding site" evidence="8">
    <location>
        <position position="184"/>
    </location>
    <ligand>
        <name>a divalent metal cation</name>
        <dbReference type="ChEBI" id="CHEBI:60240"/>
        <label>1</label>
    </ligand>
</feature>
<dbReference type="InterPro" id="IPR000994">
    <property type="entry name" value="Pept_M24"/>
</dbReference>
<dbReference type="InterPro" id="IPR036388">
    <property type="entry name" value="WH-like_DNA-bd_sf"/>
</dbReference>
<keyword evidence="7 8" id="KW-0378">Hydrolase</keyword>
<dbReference type="OrthoDB" id="7848262at2759"/>
<evidence type="ECO:0000256" key="2">
    <source>
        <dbReference type="ARBA" id="ARBA00001936"/>
    </source>
</evidence>
<evidence type="ECO:0000256" key="1">
    <source>
        <dbReference type="ARBA" id="ARBA00000294"/>
    </source>
</evidence>
<feature type="region of interest" description="Disordered" evidence="10">
    <location>
        <begin position="1"/>
        <end position="29"/>
    </location>
</feature>
<dbReference type="PANTHER" id="PTHR45777">
    <property type="entry name" value="METHIONINE AMINOPEPTIDASE 2"/>
    <property type="match status" value="1"/>
</dbReference>
<dbReference type="STRING" id="51028.A0A0N4UVB6"/>
<evidence type="ECO:0000256" key="6">
    <source>
        <dbReference type="ARBA" id="ARBA00022723"/>
    </source>
</evidence>
<evidence type="ECO:0000256" key="5">
    <source>
        <dbReference type="ARBA" id="ARBA00022670"/>
    </source>
</evidence>
<evidence type="ECO:0000313" key="12">
    <source>
        <dbReference type="EMBL" id="VDD85941.1"/>
    </source>
</evidence>
<dbReference type="InterPro" id="IPR050247">
    <property type="entry name" value="Met_Aminopeptidase_Type2"/>
</dbReference>
<dbReference type="InterPro" id="IPR018349">
    <property type="entry name" value="Pept_M24A_MAP2_BS"/>
</dbReference>
<keyword evidence="13" id="KW-1185">Reference proteome</keyword>
<name>A0A0N4UVB6_ENTVE</name>
<dbReference type="WBParaSite" id="EVEC_0000137601-mRNA-1">
    <property type="protein sequence ID" value="EVEC_0000137601-mRNA-1"/>
    <property type="gene ID" value="EVEC_0000137601"/>
</dbReference>
<reference evidence="14" key="1">
    <citation type="submission" date="2017-02" db="UniProtKB">
        <authorList>
            <consortium name="WormBaseParasite"/>
        </authorList>
    </citation>
    <scope>IDENTIFICATION</scope>
</reference>
<feature type="binding site" evidence="8">
    <location>
        <position position="383"/>
    </location>
    <ligand>
        <name>a divalent metal cation</name>
        <dbReference type="ChEBI" id="CHEBI:60240"/>
        <label>2</label>
        <note>catalytic</note>
    </ligand>
</feature>
<dbReference type="GO" id="GO:0046872">
    <property type="term" value="F:metal ion binding"/>
    <property type="evidence" value="ECO:0007669"/>
    <property type="project" value="UniProtKB-UniRule"/>
</dbReference>
<reference evidence="12 13" key="2">
    <citation type="submission" date="2018-10" db="EMBL/GenBank/DDBJ databases">
        <authorList>
            <consortium name="Pathogen Informatics"/>
        </authorList>
    </citation>
    <scope>NUCLEOTIDE SEQUENCE [LARGE SCALE GENOMIC DNA]</scope>
</reference>
<dbReference type="InterPro" id="IPR036005">
    <property type="entry name" value="Creatinase/aminopeptidase-like"/>
</dbReference>
<dbReference type="PANTHER" id="PTHR45777:SF2">
    <property type="entry name" value="METHIONINE AMINOPEPTIDASE 2"/>
    <property type="match status" value="1"/>
</dbReference>
<sequence>MNHAKSSKKGAHKGNNEVSSATGDTKPIWEKYEEEMKELKPVDQQFADGKYPLGEICEYRINADDRTAVNRFTSEEKKALDTSYEEIYRDFRRGAEAHRQTRKFVKSWLKPGLSMIDICERLEAHSRKMINEYELEAGLSFPTGCSLNHCAAHYTPNAGDTTVLQYSDVCKIDFGVHVNGRIIDCAFTVSFDPKFEPLVEAVREATNAGIREAGIDVRLCDIGETVEEVMTSHEIELDGKTYVVKPIRNLNGHSLGHYRIHAGKTVPIVKGGEQTKMEENEFYAIETFGSTGKGYVHDDMECSHYMLDYDLHNERVNLRLARSKALLNTINKHFGTLAFCRRWLDRLGESKYVMALKDLCDKGVVQAYPPLCDVKGCYTAQWEHTILLRPTCKEVVSRGDDY</sequence>
<evidence type="ECO:0000313" key="14">
    <source>
        <dbReference type="WBParaSite" id="EVEC_0000137601-mRNA-1"/>
    </source>
</evidence>
<protein>
    <recommendedName>
        <fullName evidence="8">Methionine aminopeptidase 2</fullName>
        <shortName evidence="8">MAP 2</shortName>
        <shortName evidence="8">MetAP 2</shortName>
        <ecNumber evidence="8">3.4.11.18</ecNumber>
    </recommendedName>
    <alternativeName>
        <fullName evidence="8">Peptidase M</fullName>
    </alternativeName>
</protein>
<dbReference type="GO" id="GO:0004239">
    <property type="term" value="F:initiator methionyl aminopeptidase activity"/>
    <property type="evidence" value="ECO:0007669"/>
    <property type="project" value="UniProtKB-UniRule"/>
</dbReference>
<dbReference type="PRINTS" id="PR00599">
    <property type="entry name" value="MAPEPTIDASE"/>
</dbReference>
<proteinExistence type="inferred from homology"/>
<dbReference type="EC" id="3.4.11.18" evidence="8"/>
<dbReference type="InterPro" id="IPR036390">
    <property type="entry name" value="WH_DNA-bd_sf"/>
</dbReference>
<comment type="function">
    <text evidence="8 9">Cotranslationally removes the N-terminal methionine from nascent proteins. The N-terminal methionine is often cleaved when the second residue in the primary sequence is small and uncharged (Met-Ala-, Cys, Gly, Pro, Ser, Thr, or Val).</text>
</comment>
<keyword evidence="8" id="KW-0963">Cytoplasm</keyword>
<feature type="binding site" evidence="8">
    <location>
        <position position="153"/>
    </location>
    <ligand>
        <name>substrate</name>
    </ligand>
</feature>
<evidence type="ECO:0000256" key="8">
    <source>
        <dbReference type="HAMAP-Rule" id="MF_03175"/>
    </source>
</evidence>
<dbReference type="NCBIfam" id="TIGR00501">
    <property type="entry name" value="met_pdase_II"/>
    <property type="match status" value="1"/>
</dbReference>
<dbReference type="InterPro" id="IPR002468">
    <property type="entry name" value="Pept_M24A_MAP2"/>
</dbReference>
<feature type="binding site" evidence="8">
    <location>
        <position position="253"/>
    </location>
    <ligand>
        <name>a divalent metal cation</name>
        <dbReference type="ChEBI" id="CHEBI:60240"/>
        <label>2</label>
        <note>catalytic</note>
    </ligand>
</feature>
<organism evidence="14">
    <name type="scientific">Enterobius vermicularis</name>
    <name type="common">Human pinworm</name>
    <dbReference type="NCBI Taxonomy" id="51028"/>
    <lineage>
        <taxon>Eukaryota</taxon>
        <taxon>Metazoa</taxon>
        <taxon>Ecdysozoa</taxon>
        <taxon>Nematoda</taxon>
        <taxon>Chromadorea</taxon>
        <taxon>Rhabditida</taxon>
        <taxon>Spirurina</taxon>
        <taxon>Oxyuridomorpha</taxon>
        <taxon>Oxyuroidea</taxon>
        <taxon>Oxyuridae</taxon>
        <taxon>Enterobius</taxon>
    </lineage>
</organism>
<dbReference type="SUPFAM" id="SSF55920">
    <property type="entry name" value="Creatinase/aminopeptidase"/>
    <property type="match status" value="1"/>
</dbReference>
<feature type="binding site" evidence="8">
    <location>
        <position position="383"/>
    </location>
    <ligand>
        <name>a divalent metal cation</name>
        <dbReference type="ChEBI" id="CHEBI:60240"/>
        <label>1</label>
    </ligand>
</feature>
<comment type="subcellular location">
    <subcellularLocation>
        <location evidence="8">Cytoplasm</location>
    </subcellularLocation>
</comment>
<dbReference type="PROSITE" id="PS01202">
    <property type="entry name" value="MAP_2"/>
    <property type="match status" value="1"/>
</dbReference>
<comment type="cofactor">
    <cofactor evidence="3">
        <name>Fe(2+)</name>
        <dbReference type="ChEBI" id="CHEBI:29033"/>
    </cofactor>
</comment>
<evidence type="ECO:0000259" key="11">
    <source>
        <dbReference type="Pfam" id="PF00557"/>
    </source>
</evidence>
<accession>A0A0N4UVB6</accession>
<feature type="domain" description="Peptidase M24" evidence="11">
    <location>
        <begin position="91"/>
        <end position="294"/>
    </location>
</feature>
<gene>
    <name evidence="12" type="ORF">EVEC_LOCUS1084</name>
</gene>
<dbReference type="Gene3D" id="1.10.10.10">
    <property type="entry name" value="Winged helix-like DNA-binding domain superfamily/Winged helix DNA-binding domain"/>
    <property type="match status" value="1"/>
</dbReference>
<dbReference type="EMBL" id="UXUI01007167">
    <property type="protein sequence ID" value="VDD85941.1"/>
    <property type="molecule type" value="Genomic_DNA"/>
</dbReference>
<evidence type="ECO:0000256" key="9">
    <source>
        <dbReference type="RuleBase" id="RU003653"/>
    </source>
</evidence>
<dbReference type="GO" id="GO:0070006">
    <property type="term" value="F:metalloaminopeptidase activity"/>
    <property type="evidence" value="ECO:0007669"/>
    <property type="project" value="UniProtKB-UniRule"/>
</dbReference>
<evidence type="ECO:0000256" key="7">
    <source>
        <dbReference type="ARBA" id="ARBA00022801"/>
    </source>
</evidence>
<dbReference type="SUPFAM" id="SSF46785">
    <property type="entry name" value="Winged helix' DNA-binding domain"/>
    <property type="match status" value="1"/>
</dbReference>
<comment type="cofactor">
    <cofactor evidence="8">
        <name>Co(2+)</name>
        <dbReference type="ChEBI" id="CHEBI:48828"/>
    </cofactor>
    <cofactor evidence="8">
        <name>Zn(2+)</name>
        <dbReference type="ChEBI" id="CHEBI:29105"/>
    </cofactor>
    <cofactor evidence="8">
        <name>Mn(2+)</name>
        <dbReference type="ChEBI" id="CHEBI:29035"/>
    </cofactor>
    <cofactor evidence="8">
        <name>Fe(2+)</name>
        <dbReference type="ChEBI" id="CHEBI:29033"/>
    </cofactor>
    <text evidence="8">Binds 2 divalent metal cations per subunit. Has a high-affinity and a low affinity metal-binding site. The true nature of the physiological cofactor is under debate. The enzyme is active with cobalt, zinc, manganese or divalent iron ions. Most likely, methionine aminopeptidases function as mononuclear Fe(2+)-metalloproteases under physiological conditions, and the catalytically relevant metal-binding site has been assigned to the histidine-containing high-affinity site.</text>
</comment>
<feature type="binding site" evidence="8">
    <location>
        <position position="261"/>
    </location>
    <ligand>
        <name>substrate</name>
    </ligand>
</feature>
<dbReference type="HAMAP" id="MF_03175">
    <property type="entry name" value="MetAP_2_euk"/>
    <property type="match status" value="1"/>
</dbReference>
<comment type="catalytic activity">
    <reaction evidence="1 8 9">
        <text>Release of N-terminal amino acids, preferentially methionine, from peptides and arylamides.</text>
        <dbReference type="EC" id="3.4.11.18"/>
    </reaction>
</comment>
<dbReference type="Proteomes" id="UP000274131">
    <property type="component" value="Unassembled WGS sequence"/>
</dbReference>
<feature type="binding site" evidence="8">
    <location>
        <position position="286"/>
    </location>
    <ligand>
        <name>a divalent metal cation</name>
        <dbReference type="ChEBI" id="CHEBI:60240"/>
        <label>2</label>
        <note>catalytic</note>
    </ligand>
</feature>
<feature type="binding site" evidence="8">
    <location>
        <position position="184"/>
    </location>
    <ligand>
        <name>a divalent metal cation</name>
        <dbReference type="ChEBI" id="CHEBI:60240"/>
        <label>2</label>
        <note>catalytic</note>
    </ligand>
</feature>
<dbReference type="Pfam" id="PF00557">
    <property type="entry name" value="Peptidase_M24"/>
    <property type="match status" value="1"/>
</dbReference>
<dbReference type="GO" id="GO:0005737">
    <property type="term" value="C:cytoplasm"/>
    <property type="evidence" value="ECO:0007669"/>
    <property type="project" value="UniProtKB-SubCell"/>
</dbReference>
<feature type="binding site" evidence="8">
    <location>
        <position position="173"/>
    </location>
    <ligand>
        <name>a divalent metal cation</name>
        <dbReference type="ChEBI" id="CHEBI:60240"/>
        <label>1</label>
    </ligand>
</feature>
<dbReference type="Gene3D" id="3.90.230.10">
    <property type="entry name" value="Creatinase/methionine aminopeptidase superfamily"/>
    <property type="match status" value="1"/>
</dbReference>
<feature type="compositionally biased region" description="Basic residues" evidence="10">
    <location>
        <begin position="1"/>
        <end position="12"/>
    </location>
</feature>